<organism evidence="2 3">
    <name type="scientific">Bacillus fungorum</name>
    <dbReference type="NCBI Taxonomy" id="2039284"/>
    <lineage>
        <taxon>Bacteria</taxon>
        <taxon>Bacillati</taxon>
        <taxon>Bacillota</taxon>
        <taxon>Bacilli</taxon>
        <taxon>Bacillales</taxon>
        <taxon>Bacillaceae</taxon>
        <taxon>Bacillus</taxon>
    </lineage>
</organism>
<dbReference type="EMBL" id="NWUW01000013">
    <property type="protein sequence ID" value="PIE93843.1"/>
    <property type="molecule type" value="Genomic_DNA"/>
</dbReference>
<dbReference type="RefSeq" id="WP_098762048.1">
    <property type="nucleotide sequence ID" value="NZ_JBOIRJ010000047.1"/>
</dbReference>
<comment type="caution">
    <text evidence="2">The sequence shown here is derived from an EMBL/GenBank/DDBJ whole genome shotgun (WGS) entry which is preliminary data.</text>
</comment>
<dbReference type="Pfam" id="PF11070">
    <property type="entry name" value="DUF2871"/>
    <property type="match status" value="1"/>
</dbReference>
<keyword evidence="1" id="KW-0472">Membrane</keyword>
<gene>
    <name evidence="2" type="ORF">CO726_18170</name>
</gene>
<evidence type="ECO:0008006" key="4">
    <source>
        <dbReference type="Google" id="ProtNLM"/>
    </source>
</evidence>
<dbReference type="InterPro" id="IPR021299">
    <property type="entry name" value="DUF2871"/>
</dbReference>
<keyword evidence="1" id="KW-1133">Transmembrane helix</keyword>
<protein>
    <recommendedName>
        <fullName evidence="4">DUF2871 domain-containing protein</fullName>
    </recommendedName>
</protein>
<accession>A0A2G6QAG7</accession>
<proteinExistence type="predicted"/>
<evidence type="ECO:0000313" key="3">
    <source>
        <dbReference type="Proteomes" id="UP000228484"/>
    </source>
</evidence>
<evidence type="ECO:0000313" key="2">
    <source>
        <dbReference type="EMBL" id="PIE93843.1"/>
    </source>
</evidence>
<keyword evidence="1" id="KW-0812">Transmembrane</keyword>
<evidence type="ECO:0000256" key="1">
    <source>
        <dbReference type="SAM" id="Phobius"/>
    </source>
</evidence>
<feature type="transmembrane region" description="Helical" evidence="1">
    <location>
        <begin position="74"/>
        <end position="94"/>
    </location>
</feature>
<keyword evidence="3" id="KW-1185">Reference proteome</keyword>
<feature type="transmembrane region" description="Helical" evidence="1">
    <location>
        <begin position="106"/>
        <end position="126"/>
    </location>
</feature>
<name>A0A2G6QAG7_9BACI</name>
<reference evidence="2 3" key="1">
    <citation type="submission" date="2017-09" db="EMBL/GenBank/DDBJ databases">
        <title>Biocontrol bacteria screening and application from spent mushroom substrate.</title>
        <authorList>
            <person name="Sun X."/>
        </authorList>
    </citation>
    <scope>NUCLEOTIDE SEQUENCE [LARGE SCALE GENOMIC DNA]</scope>
    <source>
        <strain evidence="2 3">100374</strain>
    </source>
</reference>
<sequence length="132" mass="14949">MKRLYNAAFIYLIIGLLSGVFAREYTKAQGIKGSTMLQLVHTHVLVLGFIFFLVAFALFKVFHVQETKSFRAWFVVYNVGLIFTIVTMVCRGLLQVNGTDFNGLSHMAGLAHVIISIGFVWFMILLKKSLNR</sequence>
<dbReference type="AlphaFoldDB" id="A0A2G6QAG7"/>
<feature type="transmembrane region" description="Helical" evidence="1">
    <location>
        <begin position="38"/>
        <end position="62"/>
    </location>
</feature>
<dbReference type="Proteomes" id="UP000228484">
    <property type="component" value="Unassembled WGS sequence"/>
</dbReference>